<dbReference type="GO" id="GO:0110001">
    <property type="term" value="C:toxin-antitoxin complex"/>
    <property type="evidence" value="ECO:0007669"/>
    <property type="project" value="InterPro"/>
</dbReference>
<keyword evidence="2" id="KW-1185">Reference proteome</keyword>
<sequence length="103" mass="12155">MHVISKQVFLDAMRLHPQQGQAILDCYTVLKRGSFNTPAQMKQVFKSLDNFKYRDKWWVINIAGNHLRLIAFISFSDNRIFVKHIVGHAAYEKIIEQHRRRSS</sequence>
<dbReference type="Pfam" id="PF09907">
    <property type="entry name" value="HigB_toxin"/>
    <property type="match status" value="1"/>
</dbReference>
<accession>A0A7Z7EU95</accession>
<evidence type="ECO:0000313" key="2">
    <source>
        <dbReference type="Proteomes" id="UP000287766"/>
    </source>
</evidence>
<dbReference type="Proteomes" id="UP000287766">
    <property type="component" value="Unassembled WGS sequence"/>
</dbReference>
<organism evidence="1 2">
    <name type="scientific">Pseudidiomarina aestuarii</name>
    <dbReference type="NCBI Taxonomy" id="624146"/>
    <lineage>
        <taxon>Bacteria</taxon>
        <taxon>Pseudomonadati</taxon>
        <taxon>Pseudomonadota</taxon>
        <taxon>Gammaproteobacteria</taxon>
        <taxon>Alteromonadales</taxon>
        <taxon>Idiomarinaceae</taxon>
        <taxon>Pseudidiomarina</taxon>
    </lineage>
</organism>
<dbReference type="RefSeq" id="WP_169930674.1">
    <property type="nucleotide sequence ID" value="NZ_PIPR01000001.1"/>
</dbReference>
<dbReference type="AlphaFoldDB" id="A0A7Z7EU95"/>
<evidence type="ECO:0000313" key="1">
    <source>
        <dbReference type="EMBL" id="RUO41946.1"/>
    </source>
</evidence>
<dbReference type="GO" id="GO:0004519">
    <property type="term" value="F:endonuclease activity"/>
    <property type="evidence" value="ECO:0007669"/>
    <property type="project" value="InterPro"/>
</dbReference>
<name>A0A7Z7EU95_9GAMM</name>
<comment type="caution">
    <text evidence="1">The sequence shown here is derived from an EMBL/GenBank/DDBJ whole genome shotgun (WGS) entry which is preliminary data.</text>
</comment>
<dbReference type="EMBL" id="PIPR01000001">
    <property type="protein sequence ID" value="RUO41946.1"/>
    <property type="molecule type" value="Genomic_DNA"/>
</dbReference>
<gene>
    <name evidence="1" type="ORF">CWE22_07305</name>
</gene>
<dbReference type="InterPro" id="IPR018669">
    <property type="entry name" value="Toxin_HigB"/>
</dbReference>
<reference evidence="2" key="1">
    <citation type="journal article" date="2018" name="Front. Microbiol.">
        <title>Genome-Based Analysis Reveals the Taxonomy and Diversity of the Family Idiomarinaceae.</title>
        <authorList>
            <person name="Liu Y."/>
            <person name="Lai Q."/>
            <person name="Shao Z."/>
        </authorList>
    </citation>
    <scope>NUCLEOTIDE SEQUENCE [LARGE SCALE GENOMIC DNA]</scope>
    <source>
        <strain evidence="2">KYW314</strain>
    </source>
</reference>
<proteinExistence type="predicted"/>
<dbReference type="GO" id="GO:0003723">
    <property type="term" value="F:RNA binding"/>
    <property type="evidence" value="ECO:0007669"/>
    <property type="project" value="InterPro"/>
</dbReference>
<protein>
    <submittedName>
        <fullName evidence="1">Cytoplasmic protein</fullName>
    </submittedName>
</protein>